<accession>A0AAD4BCI5</accession>
<evidence type="ECO:0000313" key="3">
    <source>
        <dbReference type="Proteomes" id="UP001194468"/>
    </source>
</evidence>
<feature type="non-terminal residue" evidence="2">
    <location>
        <position position="1"/>
    </location>
</feature>
<evidence type="ECO:0000313" key="2">
    <source>
        <dbReference type="EMBL" id="KAF8418008.1"/>
    </source>
</evidence>
<proteinExistence type="predicted"/>
<feature type="region of interest" description="Disordered" evidence="1">
    <location>
        <begin position="154"/>
        <end position="176"/>
    </location>
</feature>
<keyword evidence="3" id="KW-1185">Reference proteome</keyword>
<protein>
    <submittedName>
        <fullName evidence="2">Uncharacterized protein</fullName>
    </submittedName>
</protein>
<dbReference type="EMBL" id="WHUW01000209">
    <property type="protein sequence ID" value="KAF8418008.1"/>
    <property type="molecule type" value="Genomic_DNA"/>
</dbReference>
<name>A0AAD4BCI5_BOLED</name>
<sequence length="270" mass="31284">WTTDEQKIFLQEELVKFKRITGRKYTKNWAELFRRWFQRWPERNTILSGIPDSTTLTPEQTKTLAEAIHQRQLQIRRWMHWHAGAGANRAANAKTTKIIHDLLEPKKRTKQPSEVYANIYYKSRVQPEITKGMSIADVKQKIREVFETESPEIKEECQRISDQQKDEKKWGKTEARERAQSVDIDVDADDADETDPVTLHNNIQQLIDHIGRKTKMKFTILMGGLDPLDTEGGNMILTLHSGKTGDGHDFAEVYPKFDSEVVDAFGEFLS</sequence>
<evidence type="ECO:0000256" key="1">
    <source>
        <dbReference type="SAM" id="MobiDB-lite"/>
    </source>
</evidence>
<feature type="non-terminal residue" evidence="2">
    <location>
        <position position="270"/>
    </location>
</feature>
<reference evidence="2" key="1">
    <citation type="submission" date="2019-10" db="EMBL/GenBank/DDBJ databases">
        <authorList>
            <consortium name="DOE Joint Genome Institute"/>
            <person name="Kuo A."/>
            <person name="Miyauchi S."/>
            <person name="Kiss E."/>
            <person name="Drula E."/>
            <person name="Kohler A."/>
            <person name="Sanchez-Garcia M."/>
            <person name="Andreopoulos B."/>
            <person name="Barry K.W."/>
            <person name="Bonito G."/>
            <person name="Buee M."/>
            <person name="Carver A."/>
            <person name="Chen C."/>
            <person name="Cichocki N."/>
            <person name="Clum A."/>
            <person name="Culley D."/>
            <person name="Crous P.W."/>
            <person name="Fauchery L."/>
            <person name="Girlanda M."/>
            <person name="Hayes R."/>
            <person name="Keri Z."/>
            <person name="LaButti K."/>
            <person name="Lipzen A."/>
            <person name="Lombard V."/>
            <person name="Magnuson J."/>
            <person name="Maillard F."/>
            <person name="Morin E."/>
            <person name="Murat C."/>
            <person name="Nolan M."/>
            <person name="Ohm R."/>
            <person name="Pangilinan J."/>
            <person name="Pereira M."/>
            <person name="Perotto S."/>
            <person name="Peter M."/>
            <person name="Riley R."/>
            <person name="Sitrit Y."/>
            <person name="Stielow B."/>
            <person name="Szollosi G."/>
            <person name="Zifcakova L."/>
            <person name="Stursova M."/>
            <person name="Spatafora J.W."/>
            <person name="Tedersoo L."/>
            <person name="Vaario L.-M."/>
            <person name="Yamada A."/>
            <person name="Yan M."/>
            <person name="Wang P."/>
            <person name="Xu J."/>
            <person name="Bruns T."/>
            <person name="Baldrian P."/>
            <person name="Vilgalys R."/>
            <person name="Henrissat B."/>
            <person name="Grigoriev I.V."/>
            <person name="Hibbett D."/>
            <person name="Nagy L.G."/>
            <person name="Martin F.M."/>
        </authorList>
    </citation>
    <scope>NUCLEOTIDE SEQUENCE</scope>
    <source>
        <strain evidence="2">BED1</strain>
    </source>
</reference>
<reference evidence="2" key="2">
    <citation type="journal article" date="2020" name="Nat. Commun.">
        <title>Large-scale genome sequencing of mycorrhizal fungi provides insights into the early evolution of symbiotic traits.</title>
        <authorList>
            <person name="Miyauchi S."/>
            <person name="Kiss E."/>
            <person name="Kuo A."/>
            <person name="Drula E."/>
            <person name="Kohler A."/>
            <person name="Sanchez-Garcia M."/>
            <person name="Morin E."/>
            <person name="Andreopoulos B."/>
            <person name="Barry K.W."/>
            <person name="Bonito G."/>
            <person name="Buee M."/>
            <person name="Carver A."/>
            <person name="Chen C."/>
            <person name="Cichocki N."/>
            <person name="Clum A."/>
            <person name="Culley D."/>
            <person name="Crous P.W."/>
            <person name="Fauchery L."/>
            <person name="Girlanda M."/>
            <person name="Hayes R.D."/>
            <person name="Keri Z."/>
            <person name="LaButti K."/>
            <person name="Lipzen A."/>
            <person name="Lombard V."/>
            <person name="Magnuson J."/>
            <person name="Maillard F."/>
            <person name="Murat C."/>
            <person name="Nolan M."/>
            <person name="Ohm R.A."/>
            <person name="Pangilinan J."/>
            <person name="Pereira M.F."/>
            <person name="Perotto S."/>
            <person name="Peter M."/>
            <person name="Pfister S."/>
            <person name="Riley R."/>
            <person name="Sitrit Y."/>
            <person name="Stielow J.B."/>
            <person name="Szollosi G."/>
            <person name="Zifcakova L."/>
            <person name="Stursova M."/>
            <person name="Spatafora J.W."/>
            <person name="Tedersoo L."/>
            <person name="Vaario L.M."/>
            <person name="Yamada A."/>
            <person name="Yan M."/>
            <person name="Wang P."/>
            <person name="Xu J."/>
            <person name="Bruns T."/>
            <person name="Baldrian P."/>
            <person name="Vilgalys R."/>
            <person name="Dunand C."/>
            <person name="Henrissat B."/>
            <person name="Grigoriev I.V."/>
            <person name="Hibbett D."/>
            <person name="Nagy L.G."/>
            <person name="Martin F.M."/>
        </authorList>
    </citation>
    <scope>NUCLEOTIDE SEQUENCE</scope>
    <source>
        <strain evidence="2">BED1</strain>
    </source>
</reference>
<dbReference type="Proteomes" id="UP001194468">
    <property type="component" value="Unassembled WGS sequence"/>
</dbReference>
<organism evidence="2 3">
    <name type="scientific">Boletus edulis BED1</name>
    <dbReference type="NCBI Taxonomy" id="1328754"/>
    <lineage>
        <taxon>Eukaryota</taxon>
        <taxon>Fungi</taxon>
        <taxon>Dikarya</taxon>
        <taxon>Basidiomycota</taxon>
        <taxon>Agaricomycotina</taxon>
        <taxon>Agaricomycetes</taxon>
        <taxon>Agaricomycetidae</taxon>
        <taxon>Boletales</taxon>
        <taxon>Boletineae</taxon>
        <taxon>Boletaceae</taxon>
        <taxon>Boletoideae</taxon>
        <taxon>Boletus</taxon>
    </lineage>
</organism>
<comment type="caution">
    <text evidence="2">The sequence shown here is derived from an EMBL/GenBank/DDBJ whole genome shotgun (WGS) entry which is preliminary data.</text>
</comment>
<gene>
    <name evidence="2" type="ORF">L210DRAFT_803024</name>
</gene>
<dbReference type="AlphaFoldDB" id="A0AAD4BCI5"/>